<organism evidence="1 2">
    <name type="scientific">Schistosoma mattheei</name>
    <dbReference type="NCBI Taxonomy" id="31246"/>
    <lineage>
        <taxon>Eukaryota</taxon>
        <taxon>Metazoa</taxon>
        <taxon>Spiralia</taxon>
        <taxon>Lophotrochozoa</taxon>
        <taxon>Platyhelminthes</taxon>
        <taxon>Trematoda</taxon>
        <taxon>Digenea</taxon>
        <taxon>Strigeidida</taxon>
        <taxon>Schistosomatoidea</taxon>
        <taxon>Schistosomatidae</taxon>
        <taxon>Schistosoma</taxon>
    </lineage>
</organism>
<sequence>MKDSVDTQLRDKQAGFRKDRSSTDQIATLRIIVEQSTLWKLLRHYGVPRKIVNIVQNSYDGLHCKIVHGGQIRWPDIISNNVLWERTNQILAEEEIRKEHWKWIGHTLRKAPNCVTRQALTWNPEGQRKRGKPKNTLRREMEIDMRRMNKNWMELEKKSQDRVGWRMLVSGLCSIGSNGRKYSSGKVFHPRNSIFEKLHEIIKFELEKSGNEKQARRLDALVNTLPEIKGSWYFGLVTVIEPRALDEEDEGYCESFVRTDYRLLNNEDIENAIFRLFSQYSTAIGQMLVNEIFYSSFEPYFKGIPSDTTLLANKTLDTILPPVSPSYVQNFSWESRGIGCLNKELPYLSETGPISAEAVLAAKKSRFGFLSRNSEAEEAQSTVKLQSTTIKLPLTYNDNFLHDLLVLRIGIQSDRFQFLGTSRPSQTENVKHSFSYPLTGHFLWIPHKCDPITLGVSSQCLSHFVTGHIKVGTKYRQLCWFAHHSISLIPTCESDKSVWLGQIWACFIQGLKTWLRTYENSVHSVLSKLSNIGESKLLLITESLHYLSKQIEFVSDLCMLNYDQSNVSTYPLAKLHGIALLAYLMSKTDGCMSHGCEPIVRLLFKEAARPFIKFLEVLALDGIYDDIGNEFSLIVSSEHLFKQDSSFWTESFHFSTYDQILNTDIGTEKLIRVALSQLLPSGFKEEILCCAKSVLLLRSICPKHFLFQTRSKFPTLCFLETIEEMSDYNDAFKKYQKLLQDTAYEHTATRTSFAAASASVGLNIHKGKSNILRYDTENTNRITLDGETLGEVETSTYLGSIIDEHEKCDVDVEVRIGKAMSAFLQLKNMWDSKQLSTNIRVRIFNTNVKTVLLCEAETWRTTTTIITELQVFINNRLRVILNVRWPDTIRNSVPWERTRQLPTGEGIGKRR</sequence>
<dbReference type="PANTHER" id="PTHR47027:SF25">
    <property type="entry name" value="REVERSE TRANSCRIPTASE DOMAIN-CONTAINING PROTEIN"/>
    <property type="match status" value="1"/>
</dbReference>
<reference evidence="1 2" key="1">
    <citation type="submission" date="2018-11" db="EMBL/GenBank/DDBJ databases">
        <authorList>
            <consortium name="Pathogen Informatics"/>
        </authorList>
    </citation>
    <scope>NUCLEOTIDE SEQUENCE [LARGE SCALE GENOMIC DNA]</scope>
    <source>
        <strain>Denwood</strain>
        <strain evidence="2">Zambia</strain>
    </source>
</reference>
<protein>
    <submittedName>
        <fullName evidence="1">Uncharacterized protein</fullName>
    </submittedName>
</protein>
<evidence type="ECO:0000313" key="2">
    <source>
        <dbReference type="Proteomes" id="UP000269396"/>
    </source>
</evidence>
<name>A0A183P5B1_9TREM</name>
<keyword evidence="2" id="KW-1185">Reference proteome</keyword>
<dbReference type="Pfam" id="PF20049">
    <property type="entry name" value="DUF6451"/>
    <property type="match status" value="1"/>
</dbReference>
<dbReference type="STRING" id="31246.A0A183P5B1"/>
<dbReference type="InterPro" id="IPR041470">
    <property type="entry name" value="GCP_N"/>
</dbReference>
<evidence type="ECO:0000313" key="1">
    <source>
        <dbReference type="EMBL" id="VDP50452.1"/>
    </source>
</evidence>
<dbReference type="EMBL" id="UZAL01029798">
    <property type="protein sequence ID" value="VDP50452.1"/>
    <property type="molecule type" value="Genomic_DNA"/>
</dbReference>
<dbReference type="AlphaFoldDB" id="A0A183P5B1"/>
<accession>A0A183P5B1</accession>
<gene>
    <name evidence="1" type="ORF">SMTD_LOCUS9547</name>
</gene>
<dbReference type="InterPro" id="IPR045609">
    <property type="entry name" value="DUF6451"/>
</dbReference>
<proteinExistence type="predicted"/>
<dbReference type="PANTHER" id="PTHR47027">
    <property type="entry name" value="REVERSE TRANSCRIPTASE DOMAIN-CONTAINING PROTEIN"/>
    <property type="match status" value="1"/>
</dbReference>
<dbReference type="Pfam" id="PF17681">
    <property type="entry name" value="GCP_N_terminal"/>
    <property type="match status" value="1"/>
</dbReference>
<dbReference type="Proteomes" id="UP000269396">
    <property type="component" value="Unassembled WGS sequence"/>
</dbReference>